<feature type="region of interest" description="Disordered" evidence="1">
    <location>
        <begin position="87"/>
        <end position="144"/>
    </location>
</feature>
<organism evidence="2 3">
    <name type="scientific">Chara braunii</name>
    <name type="common">Braun's stonewort</name>
    <dbReference type="NCBI Taxonomy" id="69332"/>
    <lineage>
        <taxon>Eukaryota</taxon>
        <taxon>Viridiplantae</taxon>
        <taxon>Streptophyta</taxon>
        <taxon>Charophyceae</taxon>
        <taxon>Charales</taxon>
        <taxon>Characeae</taxon>
        <taxon>Chara</taxon>
    </lineage>
</organism>
<dbReference type="Gramene" id="GBG71269">
    <property type="protein sequence ID" value="GBG71269"/>
    <property type="gene ID" value="CBR_g8690"/>
</dbReference>
<feature type="region of interest" description="Disordered" evidence="1">
    <location>
        <begin position="1"/>
        <end position="67"/>
    </location>
</feature>
<sequence length="203" mass="20944">MAPRGQQKAKRPHGGFGEAGAGQTGRGHIPKSKKLRAGDGSEGEMGGDGGEEETPMDITSAGTPVLGFGRDCVSRQRMLALTNLGVLTSTRGGGGGTARAQGVSSGDIPPQRAVGSASTITSVSEHGEKASVGESPSRHVEAPNPTIVAASPRAVLQSVQAARAAGHAAALGVRERREDRRVEEAGRKQERREETPHGEEEDN</sequence>
<dbReference type="EMBL" id="BFEA01000144">
    <property type="protein sequence ID" value="GBG71269.1"/>
    <property type="molecule type" value="Genomic_DNA"/>
</dbReference>
<feature type="region of interest" description="Disordered" evidence="1">
    <location>
        <begin position="165"/>
        <end position="203"/>
    </location>
</feature>
<keyword evidence="3" id="KW-1185">Reference proteome</keyword>
<gene>
    <name evidence="2" type="ORF">CBR_g8690</name>
</gene>
<feature type="compositionally biased region" description="Basic and acidic residues" evidence="1">
    <location>
        <begin position="173"/>
        <end position="203"/>
    </location>
</feature>
<proteinExistence type="predicted"/>
<feature type="compositionally biased region" description="Gly residues" evidence="1">
    <location>
        <begin position="14"/>
        <end position="25"/>
    </location>
</feature>
<dbReference type="Proteomes" id="UP000265515">
    <property type="component" value="Unassembled WGS sequence"/>
</dbReference>
<reference evidence="2 3" key="1">
    <citation type="journal article" date="2018" name="Cell">
        <title>The Chara Genome: Secondary Complexity and Implications for Plant Terrestrialization.</title>
        <authorList>
            <person name="Nishiyama T."/>
            <person name="Sakayama H."/>
            <person name="Vries J.D."/>
            <person name="Buschmann H."/>
            <person name="Saint-Marcoux D."/>
            <person name="Ullrich K.K."/>
            <person name="Haas F.B."/>
            <person name="Vanderstraeten L."/>
            <person name="Becker D."/>
            <person name="Lang D."/>
            <person name="Vosolsobe S."/>
            <person name="Rombauts S."/>
            <person name="Wilhelmsson P.K.I."/>
            <person name="Janitza P."/>
            <person name="Kern R."/>
            <person name="Heyl A."/>
            <person name="Rumpler F."/>
            <person name="Villalobos L.I.A.C."/>
            <person name="Clay J.M."/>
            <person name="Skokan R."/>
            <person name="Toyoda A."/>
            <person name="Suzuki Y."/>
            <person name="Kagoshima H."/>
            <person name="Schijlen E."/>
            <person name="Tajeshwar N."/>
            <person name="Catarino B."/>
            <person name="Hetherington A.J."/>
            <person name="Saltykova A."/>
            <person name="Bonnot C."/>
            <person name="Breuninger H."/>
            <person name="Symeonidi A."/>
            <person name="Radhakrishnan G.V."/>
            <person name="Van Nieuwerburgh F."/>
            <person name="Deforce D."/>
            <person name="Chang C."/>
            <person name="Karol K.G."/>
            <person name="Hedrich R."/>
            <person name="Ulvskov P."/>
            <person name="Glockner G."/>
            <person name="Delwiche C.F."/>
            <person name="Petrasek J."/>
            <person name="Van de Peer Y."/>
            <person name="Friml J."/>
            <person name="Beilby M."/>
            <person name="Dolan L."/>
            <person name="Kohara Y."/>
            <person name="Sugano S."/>
            <person name="Fujiyama A."/>
            <person name="Delaux P.-M."/>
            <person name="Quint M."/>
            <person name="TheiBen G."/>
            <person name="Hagemann M."/>
            <person name="Harholt J."/>
            <person name="Dunand C."/>
            <person name="Zachgo S."/>
            <person name="Langdale J."/>
            <person name="Maumus F."/>
            <person name="Straeten D.V.D."/>
            <person name="Gould S.B."/>
            <person name="Rensing S.A."/>
        </authorList>
    </citation>
    <scope>NUCLEOTIDE SEQUENCE [LARGE SCALE GENOMIC DNA]</scope>
    <source>
        <strain evidence="2 3">S276</strain>
    </source>
</reference>
<dbReference type="AlphaFoldDB" id="A0A388KMI2"/>
<accession>A0A388KMI2</accession>
<protein>
    <submittedName>
        <fullName evidence="2">Uncharacterized protein</fullName>
    </submittedName>
</protein>
<comment type="caution">
    <text evidence="2">The sequence shown here is derived from an EMBL/GenBank/DDBJ whole genome shotgun (WGS) entry which is preliminary data.</text>
</comment>
<evidence type="ECO:0000256" key="1">
    <source>
        <dbReference type="SAM" id="MobiDB-lite"/>
    </source>
</evidence>
<name>A0A388KMI2_CHABU</name>
<evidence type="ECO:0000313" key="3">
    <source>
        <dbReference type="Proteomes" id="UP000265515"/>
    </source>
</evidence>
<feature type="compositionally biased region" description="Basic and acidic residues" evidence="1">
    <location>
        <begin position="125"/>
        <end position="141"/>
    </location>
</feature>
<evidence type="ECO:0000313" key="2">
    <source>
        <dbReference type="EMBL" id="GBG71269.1"/>
    </source>
</evidence>